<sequence length="410" mass="47729">MELKILRETLPNGLRIVVNEDDDNTMIAAALLYEAGSRTEHEGITGISHILEHMMFKGTKNIGPEEYSRRIQRLGGYDNAYTSKDYTIYYAYLPSGALEEFMSMEADRMVNLELRGFKEEMEVIKDERRYSSVDNPLEYFMEEFWWRLFKVHPYRFPVIGLERDLDRIKEEDVLDYYRKFYTPENAILAVAGKIKFEEVKELAYKYFSSVNKSSKPKLSIPVEPEQNQKVEFEVRRKNSTPIIAIGFKIVSFGHPLVPTFDVLSEMMCGGKWGILVRELVYERNIFASLKCETSYLKDHGVFVLVGLPYPGVEIKEALPILEEKFYWAIKKLDESYLITAKNKLLTEYYFDLESVRDLVFDLAEHELMGKLEDITSYPESLKKVTLEEVKALFSEYFAVEKETVGIMNEG</sequence>
<dbReference type="InterPro" id="IPR011765">
    <property type="entry name" value="Pept_M16_N"/>
</dbReference>
<dbReference type="Gene3D" id="3.30.830.10">
    <property type="entry name" value="Metalloenzyme, LuxS/M16 peptidase-like"/>
    <property type="match status" value="2"/>
</dbReference>
<evidence type="ECO:0000313" key="5">
    <source>
        <dbReference type="EMBL" id="HGL17330.1"/>
    </source>
</evidence>
<feature type="domain" description="Peptidase M16 N-terminal" evidence="3">
    <location>
        <begin position="16"/>
        <end position="130"/>
    </location>
</feature>
<evidence type="ECO:0000259" key="4">
    <source>
        <dbReference type="Pfam" id="PF05193"/>
    </source>
</evidence>
<dbReference type="SUPFAM" id="SSF63411">
    <property type="entry name" value="LuxS/MPP-like metallohydrolase"/>
    <property type="match status" value="2"/>
</dbReference>
<comment type="similarity">
    <text evidence="1 2">Belongs to the peptidase M16 family.</text>
</comment>
<gene>
    <name evidence="5" type="ORF">ENU66_03220</name>
</gene>
<dbReference type="Pfam" id="PF00675">
    <property type="entry name" value="Peptidase_M16"/>
    <property type="match status" value="1"/>
</dbReference>
<accession>A0A7V3ZXV0</accession>
<dbReference type="PANTHER" id="PTHR11851">
    <property type="entry name" value="METALLOPROTEASE"/>
    <property type="match status" value="1"/>
</dbReference>
<comment type="caution">
    <text evidence="5">The sequence shown here is derived from an EMBL/GenBank/DDBJ whole genome shotgun (WGS) entry which is preliminary data.</text>
</comment>
<dbReference type="InterPro" id="IPR011249">
    <property type="entry name" value="Metalloenz_LuxS/M16"/>
</dbReference>
<dbReference type="Pfam" id="PF05193">
    <property type="entry name" value="Peptidase_M16_C"/>
    <property type="match status" value="1"/>
</dbReference>
<reference evidence="5" key="1">
    <citation type="journal article" date="2020" name="mSystems">
        <title>Genome- and Community-Level Interaction Insights into Carbon Utilization and Element Cycling Functions of Hydrothermarchaeota in Hydrothermal Sediment.</title>
        <authorList>
            <person name="Zhou Z."/>
            <person name="Liu Y."/>
            <person name="Xu W."/>
            <person name="Pan J."/>
            <person name="Luo Z.H."/>
            <person name="Li M."/>
        </authorList>
    </citation>
    <scope>NUCLEOTIDE SEQUENCE [LARGE SCALE GENOMIC DNA]</scope>
    <source>
        <strain evidence="5">SpSt-69</strain>
    </source>
</reference>
<dbReference type="GO" id="GO:0046872">
    <property type="term" value="F:metal ion binding"/>
    <property type="evidence" value="ECO:0007669"/>
    <property type="project" value="InterPro"/>
</dbReference>
<dbReference type="GO" id="GO:0004222">
    <property type="term" value="F:metalloendopeptidase activity"/>
    <property type="evidence" value="ECO:0007669"/>
    <property type="project" value="InterPro"/>
</dbReference>
<organism evidence="5">
    <name type="scientific">candidate division WOR-3 bacterium</name>
    <dbReference type="NCBI Taxonomy" id="2052148"/>
    <lineage>
        <taxon>Bacteria</taxon>
        <taxon>Bacteria division WOR-3</taxon>
    </lineage>
</organism>
<proteinExistence type="inferred from homology"/>
<dbReference type="PROSITE" id="PS00143">
    <property type="entry name" value="INSULINASE"/>
    <property type="match status" value="1"/>
</dbReference>
<dbReference type="PANTHER" id="PTHR11851:SF49">
    <property type="entry name" value="MITOCHONDRIAL-PROCESSING PEPTIDASE SUBUNIT ALPHA"/>
    <property type="match status" value="1"/>
</dbReference>
<dbReference type="InterPro" id="IPR007863">
    <property type="entry name" value="Peptidase_M16_C"/>
</dbReference>
<dbReference type="GO" id="GO:0006508">
    <property type="term" value="P:proteolysis"/>
    <property type="evidence" value="ECO:0007669"/>
    <property type="project" value="InterPro"/>
</dbReference>
<dbReference type="InterPro" id="IPR001431">
    <property type="entry name" value="Pept_M16_Zn_BS"/>
</dbReference>
<evidence type="ECO:0000256" key="1">
    <source>
        <dbReference type="ARBA" id="ARBA00007261"/>
    </source>
</evidence>
<evidence type="ECO:0000256" key="2">
    <source>
        <dbReference type="RuleBase" id="RU004447"/>
    </source>
</evidence>
<protein>
    <submittedName>
        <fullName evidence="5">Insulinase family protein</fullName>
    </submittedName>
</protein>
<evidence type="ECO:0000259" key="3">
    <source>
        <dbReference type="Pfam" id="PF00675"/>
    </source>
</evidence>
<feature type="domain" description="Peptidase M16 C-terminal" evidence="4">
    <location>
        <begin position="168"/>
        <end position="344"/>
    </location>
</feature>
<dbReference type="AlphaFoldDB" id="A0A7V3ZXV0"/>
<dbReference type="EMBL" id="DTDJ01000024">
    <property type="protein sequence ID" value="HGL17330.1"/>
    <property type="molecule type" value="Genomic_DNA"/>
</dbReference>
<name>A0A7V3ZXV0_UNCW3</name>
<dbReference type="InterPro" id="IPR050361">
    <property type="entry name" value="MPP/UQCRC_Complex"/>
</dbReference>